<dbReference type="InterPro" id="IPR014027">
    <property type="entry name" value="UDP-Glc/GDP-Man_DH_C"/>
</dbReference>
<dbReference type="Gene3D" id="3.40.50.720">
    <property type="entry name" value="NAD(P)-binding Rossmann-like Domain"/>
    <property type="match status" value="1"/>
</dbReference>
<dbReference type="EMBL" id="CABDVU010000001">
    <property type="protein sequence ID" value="VTN13021.1"/>
    <property type="molecule type" value="Genomic_DNA"/>
</dbReference>
<feature type="domain" description="UDP-glucose/GDP-mannose dehydrogenase C-terminal" evidence="1">
    <location>
        <begin position="15"/>
        <end position="77"/>
    </location>
</feature>
<dbReference type="Pfam" id="PF03720">
    <property type="entry name" value="UDPG_MGDP_dh_C"/>
    <property type="match status" value="1"/>
</dbReference>
<proteinExistence type="predicted"/>
<evidence type="ECO:0000259" key="1">
    <source>
        <dbReference type="Pfam" id="PF03720"/>
    </source>
</evidence>
<sequence length="78" mass="8396">MAIAMQIAAWHSGETLVVEPNIHQLPKKLDGLCTLASLSDALANADVLVMLVDHHEFKAVGGDSVTQAFIVDTKGVWR</sequence>
<organism evidence="2 3">
    <name type="scientific">Raoultella terrigena</name>
    <name type="common">Klebsiella terrigena</name>
    <dbReference type="NCBI Taxonomy" id="577"/>
    <lineage>
        <taxon>Bacteria</taxon>
        <taxon>Pseudomonadati</taxon>
        <taxon>Pseudomonadota</taxon>
        <taxon>Gammaproteobacteria</taxon>
        <taxon>Enterobacterales</taxon>
        <taxon>Enterobacteriaceae</taxon>
        <taxon>Klebsiella/Raoultella group</taxon>
        <taxon>Raoultella</taxon>
    </lineage>
</organism>
<dbReference type="AlphaFoldDB" id="A0A4U9D5W1"/>
<dbReference type="GO" id="GO:0016616">
    <property type="term" value="F:oxidoreductase activity, acting on the CH-OH group of donors, NAD or NADP as acceptor"/>
    <property type="evidence" value="ECO:0007669"/>
    <property type="project" value="InterPro"/>
</dbReference>
<dbReference type="SUPFAM" id="SSF52413">
    <property type="entry name" value="UDP-glucose/GDP-mannose dehydrogenase C-terminal domain"/>
    <property type="match status" value="1"/>
</dbReference>
<accession>A0A4U9D5W1</accession>
<evidence type="ECO:0000313" key="3">
    <source>
        <dbReference type="Proteomes" id="UP000339249"/>
    </source>
</evidence>
<name>A0A4U9D5W1_RAOTE</name>
<protein>
    <submittedName>
        <fullName evidence="2">UDP-N-acetyl-D-mannosamine dehydrogenase</fullName>
    </submittedName>
</protein>
<reference evidence="2 3" key="1">
    <citation type="submission" date="2019-04" db="EMBL/GenBank/DDBJ databases">
        <authorList>
            <consortium name="Pathogen Informatics"/>
        </authorList>
    </citation>
    <scope>NUCLEOTIDE SEQUENCE [LARGE SCALE GENOMIC DNA]</scope>
    <source>
        <strain evidence="2 3">NCTC9185</strain>
    </source>
</reference>
<dbReference type="Proteomes" id="UP000339249">
    <property type="component" value="Unassembled WGS sequence"/>
</dbReference>
<dbReference type="GO" id="GO:0051287">
    <property type="term" value="F:NAD binding"/>
    <property type="evidence" value="ECO:0007669"/>
    <property type="project" value="InterPro"/>
</dbReference>
<evidence type="ECO:0000313" key="2">
    <source>
        <dbReference type="EMBL" id="VTN13021.1"/>
    </source>
</evidence>
<dbReference type="InterPro" id="IPR036220">
    <property type="entry name" value="UDP-Glc/GDP-Man_DH_C_sf"/>
</dbReference>
<gene>
    <name evidence="2" type="ORF">NCTC9185_05026</name>
</gene>